<evidence type="ECO:0000256" key="5">
    <source>
        <dbReference type="ARBA" id="ARBA00022837"/>
    </source>
</evidence>
<keyword evidence="10" id="KW-1185">Reference proteome</keyword>
<dbReference type="InterPro" id="IPR024607">
    <property type="entry name" value="Sulfatase_CS"/>
</dbReference>
<dbReference type="PROSITE" id="PS00523">
    <property type="entry name" value="SULFATASE_1"/>
    <property type="match status" value="1"/>
</dbReference>
<dbReference type="AlphaFoldDB" id="A0ABD2N0P0"/>
<evidence type="ECO:0000256" key="1">
    <source>
        <dbReference type="ARBA" id="ARBA00001913"/>
    </source>
</evidence>
<evidence type="ECO:0000256" key="3">
    <source>
        <dbReference type="ARBA" id="ARBA00022723"/>
    </source>
</evidence>
<keyword evidence="3" id="KW-0479">Metal-binding</keyword>
<evidence type="ECO:0000313" key="9">
    <source>
        <dbReference type="EMBL" id="KAL3272017.1"/>
    </source>
</evidence>
<feature type="signal peptide" evidence="7">
    <location>
        <begin position="1"/>
        <end position="19"/>
    </location>
</feature>
<dbReference type="InterPro" id="IPR017850">
    <property type="entry name" value="Alkaline_phosphatase_core_sf"/>
</dbReference>
<evidence type="ECO:0000256" key="7">
    <source>
        <dbReference type="SAM" id="SignalP"/>
    </source>
</evidence>
<dbReference type="PANTHER" id="PTHR10342:SF273">
    <property type="entry name" value="RE14504P"/>
    <property type="match status" value="1"/>
</dbReference>
<dbReference type="EMBL" id="JABFTP020000042">
    <property type="protein sequence ID" value="KAL3272017.1"/>
    <property type="molecule type" value="Genomic_DNA"/>
</dbReference>
<dbReference type="GO" id="GO:0008484">
    <property type="term" value="F:sulfuric ester hydrolase activity"/>
    <property type="evidence" value="ECO:0007669"/>
    <property type="project" value="UniProtKB-ARBA"/>
</dbReference>
<evidence type="ECO:0000259" key="8">
    <source>
        <dbReference type="Pfam" id="PF00884"/>
    </source>
</evidence>
<keyword evidence="6" id="KW-0325">Glycoprotein</keyword>
<dbReference type="Gene3D" id="3.40.720.10">
    <property type="entry name" value="Alkaline Phosphatase, subunit A"/>
    <property type="match status" value="1"/>
</dbReference>
<dbReference type="InterPro" id="IPR047115">
    <property type="entry name" value="ARSB"/>
</dbReference>
<comment type="caution">
    <text evidence="9">The sequence shown here is derived from an EMBL/GenBank/DDBJ whole genome shotgun (WGS) entry which is preliminary data.</text>
</comment>
<evidence type="ECO:0000256" key="2">
    <source>
        <dbReference type="ARBA" id="ARBA00008779"/>
    </source>
</evidence>
<dbReference type="PANTHER" id="PTHR10342">
    <property type="entry name" value="ARYLSULFATASE"/>
    <property type="match status" value="1"/>
</dbReference>
<feature type="chain" id="PRO_5044818053" description="Sulfatase N-terminal domain-containing protein" evidence="7">
    <location>
        <begin position="20"/>
        <end position="90"/>
    </location>
</feature>
<feature type="domain" description="Sulfatase N-terminal" evidence="8">
    <location>
        <begin position="26"/>
        <end position="90"/>
    </location>
</feature>
<dbReference type="InterPro" id="IPR000917">
    <property type="entry name" value="Sulfatase_N"/>
</dbReference>
<organism evidence="9 10">
    <name type="scientific">Cryptolaemus montrouzieri</name>
    <dbReference type="NCBI Taxonomy" id="559131"/>
    <lineage>
        <taxon>Eukaryota</taxon>
        <taxon>Metazoa</taxon>
        <taxon>Ecdysozoa</taxon>
        <taxon>Arthropoda</taxon>
        <taxon>Hexapoda</taxon>
        <taxon>Insecta</taxon>
        <taxon>Pterygota</taxon>
        <taxon>Neoptera</taxon>
        <taxon>Endopterygota</taxon>
        <taxon>Coleoptera</taxon>
        <taxon>Polyphaga</taxon>
        <taxon>Cucujiformia</taxon>
        <taxon>Coccinelloidea</taxon>
        <taxon>Coccinellidae</taxon>
        <taxon>Scymninae</taxon>
        <taxon>Scymnini</taxon>
        <taxon>Cryptolaemus</taxon>
    </lineage>
</organism>
<evidence type="ECO:0000256" key="4">
    <source>
        <dbReference type="ARBA" id="ARBA00022801"/>
    </source>
</evidence>
<comment type="cofactor">
    <cofactor evidence="1">
        <name>Ca(2+)</name>
        <dbReference type="ChEBI" id="CHEBI:29108"/>
    </cofactor>
</comment>
<reference evidence="9 10" key="1">
    <citation type="journal article" date="2021" name="BMC Biol.">
        <title>Horizontally acquired antibacterial genes associated with adaptive radiation of ladybird beetles.</title>
        <authorList>
            <person name="Li H.S."/>
            <person name="Tang X.F."/>
            <person name="Huang Y.H."/>
            <person name="Xu Z.Y."/>
            <person name="Chen M.L."/>
            <person name="Du X.Y."/>
            <person name="Qiu B.Y."/>
            <person name="Chen P.T."/>
            <person name="Zhang W."/>
            <person name="Slipinski A."/>
            <person name="Escalona H.E."/>
            <person name="Waterhouse R.M."/>
            <person name="Zwick A."/>
            <person name="Pang H."/>
        </authorList>
    </citation>
    <scope>NUCLEOTIDE SEQUENCE [LARGE SCALE GENOMIC DNA]</scope>
    <source>
        <strain evidence="9">SYSU2018</strain>
    </source>
</reference>
<protein>
    <recommendedName>
        <fullName evidence="8">Sulfatase N-terminal domain-containing protein</fullName>
    </recommendedName>
</protein>
<comment type="similarity">
    <text evidence="2">Belongs to the sulfatase family.</text>
</comment>
<dbReference type="Proteomes" id="UP001516400">
    <property type="component" value="Unassembled WGS sequence"/>
</dbReference>
<dbReference type="SUPFAM" id="SSF53649">
    <property type="entry name" value="Alkaline phosphatase-like"/>
    <property type="match status" value="1"/>
</dbReference>
<dbReference type="Pfam" id="PF00884">
    <property type="entry name" value="Sulfatase"/>
    <property type="match status" value="1"/>
</dbReference>
<proteinExistence type="inferred from homology"/>
<keyword evidence="5" id="KW-0106">Calcium</keyword>
<name>A0ABD2N0P0_9CUCU</name>
<keyword evidence="7" id="KW-0732">Signal</keyword>
<evidence type="ECO:0000256" key="6">
    <source>
        <dbReference type="ARBA" id="ARBA00023180"/>
    </source>
</evidence>
<evidence type="ECO:0000313" key="10">
    <source>
        <dbReference type="Proteomes" id="UP001516400"/>
    </source>
</evidence>
<keyword evidence="4" id="KW-0378">Hydrolase</keyword>
<dbReference type="GO" id="GO:0046872">
    <property type="term" value="F:metal ion binding"/>
    <property type="evidence" value="ECO:0007669"/>
    <property type="project" value="UniProtKB-KW"/>
</dbReference>
<sequence length="90" mass="9777">MNLIIFWAVLFGIGRSILGESEKKAPHIVIIIGDDMGSNDVSYRGSNQVTTPNIDALGYNGVILDRHYTQAICTPSRAALLTGKYPIRTG</sequence>
<accession>A0ABD2N0P0</accession>
<gene>
    <name evidence="9" type="ORF">HHI36_022483</name>
</gene>